<comment type="caution">
    <text evidence="2">The sequence shown here is derived from an EMBL/GenBank/DDBJ whole genome shotgun (WGS) entry which is preliminary data.</text>
</comment>
<dbReference type="Pfam" id="PF05050">
    <property type="entry name" value="Methyltransf_21"/>
    <property type="match status" value="1"/>
</dbReference>
<sequence>MSNSKQFGFGFLDKALFYTSYLLNKTLFIWFEVKSPKLRMFAAEFLYSVGKVIRLKESILDYRKVRIDSVETIFGKFKTRPGTMDIICVSPAFERPDLDHLLEILSKNRSFGKKILFLDIGADIGTYAISVANRFNDIDVIAFEPTTVNRRFLLENIALNKRQIEVVPKALGQREGIVTIYLHEENPGGNTAHAKASQPAAHKETVEMVTLDSLLGGRAQNYDLVVFKIDVEGMEKDVLEGSNRVLSSGVDCIFMVEDFVDGEIIKYLHQLGAEFVTKKTPYNSFWRISSLI</sequence>
<name>A0A1F6CQE1_9BACT</name>
<protein>
    <recommendedName>
        <fullName evidence="1">Methyltransferase FkbM domain-containing protein</fullName>
    </recommendedName>
</protein>
<reference evidence="2 3" key="1">
    <citation type="journal article" date="2016" name="Nat. Commun.">
        <title>Thousands of microbial genomes shed light on interconnected biogeochemical processes in an aquifer system.</title>
        <authorList>
            <person name="Anantharaman K."/>
            <person name="Brown C.T."/>
            <person name="Hug L.A."/>
            <person name="Sharon I."/>
            <person name="Castelle C.J."/>
            <person name="Probst A.J."/>
            <person name="Thomas B.C."/>
            <person name="Singh A."/>
            <person name="Wilkins M.J."/>
            <person name="Karaoz U."/>
            <person name="Brodie E.L."/>
            <person name="Williams K.H."/>
            <person name="Hubbard S.S."/>
            <person name="Banfield J.F."/>
        </authorList>
    </citation>
    <scope>NUCLEOTIDE SEQUENCE [LARGE SCALE GENOMIC DNA]</scope>
</reference>
<dbReference type="Proteomes" id="UP000176445">
    <property type="component" value="Unassembled WGS sequence"/>
</dbReference>
<dbReference type="EMBL" id="MFKW01000029">
    <property type="protein sequence ID" value="OGG51399.1"/>
    <property type="molecule type" value="Genomic_DNA"/>
</dbReference>
<dbReference type="InterPro" id="IPR006342">
    <property type="entry name" value="FkbM_mtfrase"/>
</dbReference>
<evidence type="ECO:0000259" key="1">
    <source>
        <dbReference type="Pfam" id="PF05050"/>
    </source>
</evidence>
<dbReference type="PANTHER" id="PTHR34203:SF15">
    <property type="entry name" value="SLL1173 PROTEIN"/>
    <property type="match status" value="1"/>
</dbReference>
<dbReference type="Gene3D" id="3.40.50.150">
    <property type="entry name" value="Vaccinia Virus protein VP39"/>
    <property type="match status" value="1"/>
</dbReference>
<dbReference type="NCBIfam" id="TIGR01444">
    <property type="entry name" value="fkbM_fam"/>
    <property type="match status" value="1"/>
</dbReference>
<dbReference type="SUPFAM" id="SSF53335">
    <property type="entry name" value="S-adenosyl-L-methionine-dependent methyltransferases"/>
    <property type="match status" value="1"/>
</dbReference>
<proteinExistence type="predicted"/>
<dbReference type="InterPro" id="IPR052514">
    <property type="entry name" value="SAM-dependent_MTase"/>
</dbReference>
<feature type="domain" description="Methyltransferase FkbM" evidence="1">
    <location>
        <begin position="119"/>
        <end position="273"/>
    </location>
</feature>
<dbReference type="PANTHER" id="PTHR34203">
    <property type="entry name" value="METHYLTRANSFERASE, FKBM FAMILY PROTEIN"/>
    <property type="match status" value="1"/>
</dbReference>
<organism evidence="2 3">
    <name type="scientific">Candidatus Kaiserbacteria bacterium RIFCSPHIGHO2_01_FULL_54_36b</name>
    <dbReference type="NCBI Taxonomy" id="1798483"/>
    <lineage>
        <taxon>Bacteria</taxon>
        <taxon>Candidatus Kaiseribacteriota</taxon>
    </lineage>
</organism>
<evidence type="ECO:0000313" key="3">
    <source>
        <dbReference type="Proteomes" id="UP000176445"/>
    </source>
</evidence>
<evidence type="ECO:0000313" key="2">
    <source>
        <dbReference type="EMBL" id="OGG51399.1"/>
    </source>
</evidence>
<gene>
    <name evidence="2" type="ORF">A2704_03460</name>
</gene>
<dbReference type="AlphaFoldDB" id="A0A1F6CQE1"/>
<accession>A0A1F6CQE1</accession>
<dbReference type="InterPro" id="IPR029063">
    <property type="entry name" value="SAM-dependent_MTases_sf"/>
</dbReference>